<dbReference type="SUPFAM" id="SSF88713">
    <property type="entry name" value="Glycoside hydrolase/deacetylase"/>
    <property type="match status" value="1"/>
</dbReference>
<dbReference type="InterPro" id="IPR051398">
    <property type="entry name" value="Polysacch_Deacetylase"/>
</dbReference>
<evidence type="ECO:0000313" key="5">
    <source>
        <dbReference type="Proteomes" id="UP000321805"/>
    </source>
</evidence>
<evidence type="ECO:0000256" key="2">
    <source>
        <dbReference type="ARBA" id="ARBA00022729"/>
    </source>
</evidence>
<dbReference type="PANTHER" id="PTHR34216">
    <property type="match status" value="1"/>
</dbReference>
<dbReference type="GO" id="GO:0016810">
    <property type="term" value="F:hydrolase activity, acting on carbon-nitrogen (but not peptide) bonds"/>
    <property type="evidence" value="ECO:0007669"/>
    <property type="project" value="InterPro"/>
</dbReference>
<dbReference type="Proteomes" id="UP000321805">
    <property type="component" value="Chromosome"/>
</dbReference>
<name>A0A5B8TZR3_9ACTN</name>
<dbReference type="GO" id="GO:0005975">
    <property type="term" value="P:carbohydrate metabolic process"/>
    <property type="evidence" value="ECO:0007669"/>
    <property type="project" value="InterPro"/>
</dbReference>
<protein>
    <submittedName>
        <fullName evidence="4">Polysaccharide deacetylase family protein</fullName>
    </submittedName>
</protein>
<dbReference type="EMBL" id="CP042430">
    <property type="protein sequence ID" value="QEC46221.1"/>
    <property type="molecule type" value="Genomic_DNA"/>
</dbReference>
<comment type="subcellular location">
    <subcellularLocation>
        <location evidence="1">Secreted</location>
    </subcellularLocation>
</comment>
<evidence type="ECO:0000256" key="1">
    <source>
        <dbReference type="ARBA" id="ARBA00004613"/>
    </source>
</evidence>
<accession>A0A5B8TZR3</accession>
<dbReference type="InterPro" id="IPR002509">
    <property type="entry name" value="NODB_dom"/>
</dbReference>
<dbReference type="AlphaFoldDB" id="A0A5B8TZR3"/>
<dbReference type="Gene3D" id="3.20.20.370">
    <property type="entry name" value="Glycoside hydrolase/deacetylase"/>
    <property type="match status" value="1"/>
</dbReference>
<evidence type="ECO:0000259" key="3">
    <source>
        <dbReference type="PROSITE" id="PS51677"/>
    </source>
</evidence>
<dbReference type="GO" id="GO:0005576">
    <property type="term" value="C:extracellular region"/>
    <property type="evidence" value="ECO:0007669"/>
    <property type="project" value="UniProtKB-SubCell"/>
</dbReference>
<dbReference type="KEGG" id="bsol:FSW04_00630"/>
<keyword evidence="5" id="KW-1185">Reference proteome</keyword>
<sequence>MSPQPDIVVALLVRPGADAAPAARALREAGVTDLRVVALPAPGAWAAARNAALDAAGTAEVLAFVEDDVRVDPGWGEALGAAWDDERQAVAGGPLRSAGAPPWLLAGGHAEVLGLTGGPDPGPPLFSGGNVAFRVAALRGIGGFFPVRGHPDARDALGEDRRAQTELAAIGWRARRVDGMAGTRELAGVTPGLLLRRRARTGARHAALGRTGRRAAARLAVRSAGAAAVRAARGDHAGAIDRAAWAAAGLGGLAGGLLAHGGLQPDRTSTALRAAVPAPAAPAWRRLARRDRRPVHGAVLLYHRVAEGPDPLGLAVSPAHFAQQLAVLGRHWTPAPLADVLAGRAGAHAVAVTFDDGYHDNLEAALPALRAAAVPATLFASTGHIAAGEGYWWDEVTRLLGERGEGVLELALPGGLRAWAPVGAEGRAATRAHVHAALQTRDRAVIAAALASLRRWAGVGPAPSPPPEADRQLTVEELCVLAAAPGVTVQAHGRTHLSLAHAPEAVRDAELRGSADDLEAWLGTRPAVFSYPFGVPGVDVDAATRAAARAAGYAAATVNAPGLVRAGGDPYAVPRLAVPDVDGAAFARWLAAALPGRP</sequence>
<dbReference type="PANTHER" id="PTHR34216:SF3">
    <property type="entry name" value="POLY-BETA-1,6-N-ACETYL-D-GLUCOSAMINE N-DEACETYLASE"/>
    <property type="match status" value="1"/>
</dbReference>
<proteinExistence type="predicted"/>
<dbReference type="PROSITE" id="PS51677">
    <property type="entry name" value="NODB"/>
    <property type="match status" value="1"/>
</dbReference>
<dbReference type="RefSeq" id="WP_146915191.1">
    <property type="nucleotide sequence ID" value="NZ_CP042430.1"/>
</dbReference>
<dbReference type="InterPro" id="IPR029044">
    <property type="entry name" value="Nucleotide-diphossugar_trans"/>
</dbReference>
<organism evidence="4 5">
    <name type="scientific">Baekduia soli</name>
    <dbReference type="NCBI Taxonomy" id="496014"/>
    <lineage>
        <taxon>Bacteria</taxon>
        <taxon>Bacillati</taxon>
        <taxon>Actinomycetota</taxon>
        <taxon>Thermoleophilia</taxon>
        <taxon>Solirubrobacterales</taxon>
        <taxon>Baekduiaceae</taxon>
        <taxon>Baekduia</taxon>
    </lineage>
</organism>
<dbReference type="SUPFAM" id="SSF53448">
    <property type="entry name" value="Nucleotide-diphospho-sugar transferases"/>
    <property type="match status" value="1"/>
</dbReference>
<dbReference type="Gene3D" id="3.90.550.10">
    <property type="entry name" value="Spore Coat Polysaccharide Biosynthesis Protein SpsA, Chain A"/>
    <property type="match status" value="1"/>
</dbReference>
<feature type="domain" description="NodB homology" evidence="3">
    <location>
        <begin position="348"/>
        <end position="598"/>
    </location>
</feature>
<gene>
    <name evidence="4" type="ORF">FSW04_00630</name>
</gene>
<dbReference type="OrthoDB" id="9782872at2"/>
<reference evidence="4 5" key="1">
    <citation type="journal article" date="2018" name="J. Microbiol.">
        <title>Baekduia soli gen. nov., sp. nov., a novel bacterium isolated from the soil of Baekdu Mountain and proposal of a novel family name, Baekduiaceae fam. nov.</title>
        <authorList>
            <person name="An D.S."/>
            <person name="Siddiqi M.Z."/>
            <person name="Kim K.H."/>
            <person name="Yu H.S."/>
            <person name="Im W.T."/>
        </authorList>
    </citation>
    <scope>NUCLEOTIDE SEQUENCE [LARGE SCALE GENOMIC DNA]</scope>
    <source>
        <strain evidence="4 5">BR7-21</strain>
    </source>
</reference>
<evidence type="ECO:0000313" key="4">
    <source>
        <dbReference type="EMBL" id="QEC46221.1"/>
    </source>
</evidence>
<dbReference type="Pfam" id="PF01522">
    <property type="entry name" value="Polysacc_deac_1"/>
    <property type="match status" value="2"/>
</dbReference>
<dbReference type="CDD" id="cd10918">
    <property type="entry name" value="CE4_NodB_like_5s_6s"/>
    <property type="match status" value="1"/>
</dbReference>
<dbReference type="InterPro" id="IPR011330">
    <property type="entry name" value="Glyco_hydro/deAcase_b/a-brl"/>
</dbReference>
<keyword evidence="2" id="KW-0732">Signal</keyword>